<comment type="caution">
    <text evidence="2">The sequence shown here is derived from an EMBL/GenBank/DDBJ whole genome shotgun (WGS) entry which is preliminary data.</text>
</comment>
<evidence type="ECO:0000313" key="3">
    <source>
        <dbReference type="Proteomes" id="UP000315200"/>
    </source>
</evidence>
<keyword evidence="1" id="KW-0812">Transmembrane</keyword>
<dbReference type="Proteomes" id="UP000315200">
    <property type="component" value="Unassembled WGS sequence"/>
</dbReference>
<keyword evidence="1" id="KW-0472">Membrane</keyword>
<feature type="transmembrane region" description="Helical" evidence="1">
    <location>
        <begin position="87"/>
        <end position="105"/>
    </location>
</feature>
<dbReference type="AlphaFoldDB" id="A0A829W8K0"/>
<feature type="transmembrane region" description="Helical" evidence="1">
    <location>
        <begin position="61"/>
        <end position="81"/>
    </location>
</feature>
<name>A0A829W8K0_9FIRM</name>
<protein>
    <submittedName>
        <fullName evidence="2">Uncharacterized protein</fullName>
    </submittedName>
</protein>
<dbReference type="EMBL" id="BJLB01000001">
    <property type="protein sequence ID" value="GEA38617.1"/>
    <property type="molecule type" value="Genomic_DNA"/>
</dbReference>
<reference evidence="2 3" key="1">
    <citation type="submission" date="2019-06" db="EMBL/GenBank/DDBJ databases">
        <title>Draft genome sequence of [Clostridium] clostridioforme NBRC 113352.</title>
        <authorList>
            <person name="Miura T."/>
            <person name="Furukawa M."/>
            <person name="Shimamura M."/>
            <person name="Ohyama Y."/>
            <person name="Yamazoe A."/>
            <person name="Kawasaki H."/>
        </authorList>
    </citation>
    <scope>NUCLEOTIDE SEQUENCE [LARGE SCALE GENOMIC DNA]</scope>
    <source>
        <strain evidence="2 3">NBRC 113352</strain>
    </source>
</reference>
<gene>
    <name evidence="2" type="ORF">Ccl03g_43300</name>
</gene>
<sequence>MGIRRGLGRRWPQWLGILHASNVLEIRETGPGWIRVRMNMDGYEQIQAMDLPCLITMDMELACTTLTQIAVMFVIITAGILCSRFGVILGAASFAIFILVPTWIIQQRLPFFAEASGVTLYHRCYRRLVSVYHEMEASLCGAEAHGNAGGY</sequence>
<organism evidence="2 3">
    <name type="scientific">Enterocloster clostridioformis</name>
    <dbReference type="NCBI Taxonomy" id="1531"/>
    <lineage>
        <taxon>Bacteria</taxon>
        <taxon>Bacillati</taxon>
        <taxon>Bacillota</taxon>
        <taxon>Clostridia</taxon>
        <taxon>Lachnospirales</taxon>
        <taxon>Lachnospiraceae</taxon>
        <taxon>Enterocloster</taxon>
    </lineage>
</organism>
<dbReference type="RefSeq" id="WP_050815956.1">
    <property type="nucleotide sequence ID" value="NZ_AP031445.1"/>
</dbReference>
<accession>A0A829W8K0</accession>
<keyword evidence="1" id="KW-1133">Transmembrane helix</keyword>
<evidence type="ECO:0000313" key="2">
    <source>
        <dbReference type="EMBL" id="GEA38617.1"/>
    </source>
</evidence>
<evidence type="ECO:0000256" key="1">
    <source>
        <dbReference type="SAM" id="Phobius"/>
    </source>
</evidence>
<proteinExistence type="predicted"/>